<evidence type="ECO:0000313" key="2">
    <source>
        <dbReference type="Proteomes" id="UP000737171"/>
    </source>
</evidence>
<keyword evidence="2" id="KW-1185">Reference proteome</keyword>
<accession>A0ABX2EIK2</accession>
<proteinExistence type="predicted"/>
<gene>
    <name evidence="1" type="ORF">HLB44_15795</name>
</gene>
<sequence length="171" mass="19529">MPSLHHRPAPAATAEDELSESLARAIDACYAAMFKARLLPQAILHGMEEHLAALEHLRQVPGFAALRARHPGLARFDELQKGLEFRTLPPPRWQGEWPARRRPRPDDLAGSIDERMRSARACGLLPQAILHVMQEDVYVLQDLSIDPRFEDFCRDYPEMLRFARLAECLAW</sequence>
<organism evidence="1 2">
    <name type="scientific">Pseudaquabacterium terrae</name>
    <dbReference type="NCBI Taxonomy" id="2732868"/>
    <lineage>
        <taxon>Bacteria</taxon>
        <taxon>Pseudomonadati</taxon>
        <taxon>Pseudomonadota</taxon>
        <taxon>Betaproteobacteria</taxon>
        <taxon>Burkholderiales</taxon>
        <taxon>Sphaerotilaceae</taxon>
        <taxon>Pseudaquabacterium</taxon>
    </lineage>
</organism>
<reference evidence="1 2" key="1">
    <citation type="submission" date="2020-05" db="EMBL/GenBank/DDBJ databases">
        <title>Aquincola sp. isolate from soil.</title>
        <authorList>
            <person name="Han J."/>
            <person name="Kim D.-U."/>
        </authorList>
    </citation>
    <scope>NUCLEOTIDE SEQUENCE [LARGE SCALE GENOMIC DNA]</scope>
    <source>
        <strain evidence="1 2">S2</strain>
    </source>
</reference>
<protein>
    <submittedName>
        <fullName evidence="1">Uncharacterized protein</fullName>
    </submittedName>
</protein>
<dbReference type="Proteomes" id="UP000737171">
    <property type="component" value="Unassembled WGS sequence"/>
</dbReference>
<evidence type="ECO:0000313" key="1">
    <source>
        <dbReference type="EMBL" id="NRF68457.1"/>
    </source>
</evidence>
<dbReference type="RefSeq" id="WP_173124117.1">
    <property type="nucleotide sequence ID" value="NZ_JABRWJ010000004.1"/>
</dbReference>
<comment type="caution">
    <text evidence="1">The sequence shown here is derived from an EMBL/GenBank/DDBJ whole genome shotgun (WGS) entry which is preliminary data.</text>
</comment>
<name>A0ABX2EIK2_9BURK</name>
<dbReference type="EMBL" id="JABRWJ010000004">
    <property type="protein sequence ID" value="NRF68457.1"/>
    <property type="molecule type" value="Genomic_DNA"/>
</dbReference>